<dbReference type="Proteomes" id="UP000184517">
    <property type="component" value="Unassembled WGS sequence"/>
</dbReference>
<reference evidence="4" key="1">
    <citation type="submission" date="2016-11" db="EMBL/GenBank/DDBJ databases">
        <authorList>
            <person name="Varghese N."/>
            <person name="Submissions S."/>
        </authorList>
    </citation>
    <scope>NUCLEOTIDE SEQUENCE [LARGE SCALE GENOMIC DNA]</scope>
    <source>
        <strain evidence="4">DSM 16579</strain>
    </source>
</reference>
<dbReference type="SUPFAM" id="SSF111364">
    <property type="entry name" value="Tsx-like channel"/>
    <property type="match status" value="1"/>
</dbReference>
<sequence>MSKTLLGLSTLLLASTGFAADYSDDIHKNDYSWRQFNLMYAFDELPGESNHDYLEMEFGGRSGVVDLYGYLDIFNVTSTDSNDKSDDDKMFLKLAPRFSLDGMTGKDLSFGAVQELYVSTLFSLDGGKNGTNNSFIGLGADVDMPWFGKVGMNLYALYDQSFGSRNGWNGYQFSANWFKPIMNFDGGSFLAYQGYVDYQFGMDSDYVTATDGGATFQGLYWHSKQYALGYGLKIYKDVYGIKDSSSFKSSGLSHYISATYKF</sequence>
<accession>A0A1M5NAI2</accession>
<feature type="signal peptide" evidence="2">
    <location>
        <begin position="1"/>
        <end position="19"/>
    </location>
</feature>
<proteinExistence type="inferred from homology"/>
<dbReference type="RefSeq" id="WP_072842423.1">
    <property type="nucleotide sequence ID" value="NZ_FQVF01000035.1"/>
</dbReference>
<dbReference type="EMBL" id="FQVF01000035">
    <property type="protein sequence ID" value="SHG86501.1"/>
    <property type="molecule type" value="Genomic_DNA"/>
</dbReference>
<dbReference type="GO" id="GO:0009279">
    <property type="term" value="C:cell outer membrane"/>
    <property type="evidence" value="ECO:0007669"/>
    <property type="project" value="InterPro"/>
</dbReference>
<evidence type="ECO:0000256" key="2">
    <source>
        <dbReference type="SAM" id="SignalP"/>
    </source>
</evidence>
<comment type="similarity">
    <text evidence="1">Belongs to the nucleoside-specific channel-forming outer membrane porin (Tsx) (TC 1.B.10) family.</text>
</comment>
<protein>
    <submittedName>
        <fullName evidence="3">Nucleoside-specific channel-forming protein</fullName>
    </submittedName>
</protein>
<evidence type="ECO:0000256" key="1">
    <source>
        <dbReference type="ARBA" id="ARBA00008728"/>
    </source>
</evidence>
<feature type="chain" id="PRO_5011979654" evidence="2">
    <location>
        <begin position="20"/>
        <end position="262"/>
    </location>
</feature>
<organism evidence="3 4">
    <name type="scientific">Marinomonas polaris DSM 16579</name>
    <dbReference type="NCBI Taxonomy" id="1122206"/>
    <lineage>
        <taxon>Bacteria</taxon>
        <taxon>Pseudomonadati</taxon>
        <taxon>Pseudomonadota</taxon>
        <taxon>Gammaproteobacteria</taxon>
        <taxon>Oceanospirillales</taxon>
        <taxon>Oceanospirillaceae</taxon>
        <taxon>Marinomonas</taxon>
    </lineage>
</organism>
<dbReference type="Gene3D" id="2.40.230.20">
    <property type="entry name" value="Nucleoside-specific channel-forming protein, Tsx-like"/>
    <property type="match status" value="1"/>
</dbReference>
<dbReference type="STRING" id="1122206.SAMN02745753_04617"/>
<gene>
    <name evidence="3" type="ORF">SAMN02745753_04617</name>
</gene>
<dbReference type="Pfam" id="PF03502">
    <property type="entry name" value="Channel_Tsx"/>
    <property type="match status" value="1"/>
</dbReference>
<keyword evidence="2" id="KW-0732">Signal</keyword>
<keyword evidence="4" id="KW-1185">Reference proteome</keyword>
<dbReference type="InterPro" id="IPR018013">
    <property type="entry name" value="Channel_Tsx-like"/>
</dbReference>
<evidence type="ECO:0000313" key="4">
    <source>
        <dbReference type="Proteomes" id="UP000184517"/>
    </source>
</evidence>
<dbReference type="OrthoDB" id="104801at2"/>
<name>A0A1M5NAI2_9GAMM</name>
<dbReference type="AlphaFoldDB" id="A0A1M5NAI2"/>
<evidence type="ECO:0000313" key="3">
    <source>
        <dbReference type="EMBL" id="SHG86501.1"/>
    </source>
</evidence>
<dbReference type="InterPro" id="IPR036777">
    <property type="entry name" value="Channel_Tsx-like_sf"/>
</dbReference>